<keyword evidence="2" id="KW-0808">Transferase</keyword>
<accession>A0AAW0UEC6</accession>
<dbReference type="GO" id="GO:0008080">
    <property type="term" value="F:N-acetyltransferase activity"/>
    <property type="evidence" value="ECO:0007669"/>
    <property type="project" value="TreeGrafter"/>
</dbReference>
<dbReference type="AlphaFoldDB" id="A0AAW0UEC6"/>
<dbReference type="InterPro" id="IPR051016">
    <property type="entry name" value="Diverse_Substrate_AcTransf"/>
</dbReference>
<proteinExistence type="inferred from homology"/>
<evidence type="ECO:0000313" key="6">
    <source>
        <dbReference type="Proteomes" id="UP001487740"/>
    </source>
</evidence>
<evidence type="ECO:0000259" key="4">
    <source>
        <dbReference type="PROSITE" id="PS51186"/>
    </source>
</evidence>
<evidence type="ECO:0000256" key="1">
    <source>
        <dbReference type="ARBA" id="ARBA00008694"/>
    </source>
</evidence>
<dbReference type="Gene3D" id="3.40.630.30">
    <property type="match status" value="2"/>
</dbReference>
<evidence type="ECO:0000313" key="5">
    <source>
        <dbReference type="EMBL" id="KAK8398494.1"/>
    </source>
</evidence>
<name>A0AAW0UEC6_SCYPA</name>
<organism evidence="5 6">
    <name type="scientific">Scylla paramamosain</name>
    <name type="common">Mud crab</name>
    <dbReference type="NCBI Taxonomy" id="85552"/>
    <lineage>
        <taxon>Eukaryota</taxon>
        <taxon>Metazoa</taxon>
        <taxon>Ecdysozoa</taxon>
        <taxon>Arthropoda</taxon>
        <taxon>Crustacea</taxon>
        <taxon>Multicrustacea</taxon>
        <taxon>Malacostraca</taxon>
        <taxon>Eumalacostraca</taxon>
        <taxon>Eucarida</taxon>
        <taxon>Decapoda</taxon>
        <taxon>Pleocyemata</taxon>
        <taxon>Brachyura</taxon>
        <taxon>Eubrachyura</taxon>
        <taxon>Portunoidea</taxon>
        <taxon>Portunidae</taxon>
        <taxon>Portuninae</taxon>
        <taxon>Scylla</taxon>
    </lineage>
</organism>
<comment type="similarity">
    <text evidence="1">Belongs to the acetyltransferase family.</text>
</comment>
<feature type="domain" description="N-acetyltransferase" evidence="4">
    <location>
        <begin position="4"/>
        <end position="165"/>
    </location>
</feature>
<evidence type="ECO:0000256" key="3">
    <source>
        <dbReference type="ARBA" id="ARBA00023315"/>
    </source>
</evidence>
<dbReference type="PANTHER" id="PTHR10545">
    <property type="entry name" value="DIAMINE N-ACETYLTRANSFERASE"/>
    <property type="match status" value="1"/>
</dbReference>
<keyword evidence="6" id="KW-1185">Reference proteome</keyword>
<dbReference type="Pfam" id="PF00583">
    <property type="entry name" value="Acetyltransf_1"/>
    <property type="match status" value="2"/>
</dbReference>
<protein>
    <recommendedName>
        <fullName evidence="4">N-acetyltransferase domain-containing protein</fullName>
    </recommendedName>
</protein>
<keyword evidence="3" id="KW-0012">Acyltransferase</keyword>
<evidence type="ECO:0000256" key="2">
    <source>
        <dbReference type="ARBA" id="ARBA00022679"/>
    </source>
</evidence>
<gene>
    <name evidence="5" type="ORF">O3P69_003975</name>
</gene>
<sequence>MAGVNIREARKTDAKKIFELMQQQAAEQNTVLPSHLTHEVLAEGGWGPAAVVMAFVAERKETHEGELDGYILAHRGYTPWLGRAMYIKDLYVVPACRRLGVATHLCRELMQAAVNMGCNQCDLRLHKENRAAMELFEKLGAENVTESEDWHIFSLDFKSMEMETKYGGRGHPQVRLATSKDMADVMVMIQELADYENMSDAPQINAHTLVTDSPPQGTFFECFVSEIDGELVGYAMFYPTFSRHGIGMCLEDLYVKLDHRGQGLGSALMAQIAQRGVKLGGSHFEFVVLSWNTQSIAFYQNKGATDLTADTGVQLYRFVNTAMRKCVRAFT</sequence>
<dbReference type="SUPFAM" id="SSF55729">
    <property type="entry name" value="Acyl-CoA N-acyltransferases (Nat)"/>
    <property type="match status" value="2"/>
</dbReference>
<dbReference type="Proteomes" id="UP001487740">
    <property type="component" value="Unassembled WGS sequence"/>
</dbReference>
<dbReference type="CDD" id="cd04301">
    <property type="entry name" value="NAT_SF"/>
    <property type="match status" value="2"/>
</dbReference>
<feature type="domain" description="N-acetyltransferase" evidence="4">
    <location>
        <begin position="172"/>
        <end position="328"/>
    </location>
</feature>
<dbReference type="InterPro" id="IPR000182">
    <property type="entry name" value="GNAT_dom"/>
</dbReference>
<dbReference type="EMBL" id="JARAKH010000012">
    <property type="protein sequence ID" value="KAK8398494.1"/>
    <property type="molecule type" value="Genomic_DNA"/>
</dbReference>
<dbReference type="PANTHER" id="PTHR10545:SF29">
    <property type="entry name" value="GH14572P-RELATED"/>
    <property type="match status" value="1"/>
</dbReference>
<dbReference type="PROSITE" id="PS51186">
    <property type="entry name" value="GNAT"/>
    <property type="match status" value="2"/>
</dbReference>
<dbReference type="InterPro" id="IPR016181">
    <property type="entry name" value="Acyl_CoA_acyltransferase"/>
</dbReference>
<comment type="caution">
    <text evidence="5">The sequence shown here is derived from an EMBL/GenBank/DDBJ whole genome shotgun (WGS) entry which is preliminary data.</text>
</comment>
<dbReference type="EMBL" id="JARAKH010000012">
    <property type="protein sequence ID" value="KAK8398493.1"/>
    <property type="molecule type" value="Genomic_DNA"/>
</dbReference>
<reference evidence="5 6" key="1">
    <citation type="submission" date="2023-03" db="EMBL/GenBank/DDBJ databases">
        <title>High-quality genome of Scylla paramamosain provides insights in environmental adaptation.</title>
        <authorList>
            <person name="Zhang L."/>
        </authorList>
    </citation>
    <scope>NUCLEOTIDE SEQUENCE [LARGE SCALE GENOMIC DNA]</scope>
    <source>
        <strain evidence="5">LZ_2023a</strain>
        <tissue evidence="5">Muscle</tissue>
    </source>
</reference>
<dbReference type="FunFam" id="3.40.630.30:FF:000064">
    <property type="entry name" value="GNAT family acetyltransferase"/>
    <property type="match status" value="2"/>
</dbReference>